<organism evidence="2 3">
    <name type="scientific">Fischerella muscicola CCMEE 5323</name>
    <dbReference type="NCBI Taxonomy" id="2019572"/>
    <lineage>
        <taxon>Bacteria</taxon>
        <taxon>Bacillati</taxon>
        <taxon>Cyanobacteriota</taxon>
        <taxon>Cyanophyceae</taxon>
        <taxon>Nostocales</taxon>
        <taxon>Hapalosiphonaceae</taxon>
        <taxon>Fischerella</taxon>
    </lineage>
</organism>
<sequence>MGGKTDLDRVVAYIPSEWKKELEEWAQIDERSVSWLVAKLIDKALQERRKQQNYIAVIPLPDNDDPKTISTYL</sequence>
<accession>A0A2N6K5E5</accession>
<dbReference type="EMBL" id="NRQW01000158">
    <property type="protein sequence ID" value="PLZ91710.1"/>
    <property type="molecule type" value="Genomic_DNA"/>
</dbReference>
<dbReference type="SUPFAM" id="SSF47598">
    <property type="entry name" value="Ribbon-helix-helix"/>
    <property type="match status" value="1"/>
</dbReference>
<protein>
    <submittedName>
        <fullName evidence="2">CopG family transcriptional regulator</fullName>
    </submittedName>
</protein>
<evidence type="ECO:0000313" key="3">
    <source>
        <dbReference type="Proteomes" id="UP000235036"/>
    </source>
</evidence>
<dbReference type="GO" id="GO:0006355">
    <property type="term" value="P:regulation of DNA-templated transcription"/>
    <property type="evidence" value="ECO:0007669"/>
    <property type="project" value="InterPro"/>
</dbReference>
<dbReference type="InterPro" id="IPR012869">
    <property type="entry name" value="RHH_5"/>
</dbReference>
<dbReference type="RefSeq" id="WP_102205068.1">
    <property type="nucleotide sequence ID" value="NZ_CAWNVR010000241.1"/>
</dbReference>
<evidence type="ECO:0000313" key="2">
    <source>
        <dbReference type="EMBL" id="PLZ91710.1"/>
    </source>
</evidence>
<dbReference type="InterPro" id="IPR010985">
    <property type="entry name" value="Ribbon_hlx_hlx"/>
</dbReference>
<comment type="caution">
    <text evidence="2">The sequence shown here is derived from an EMBL/GenBank/DDBJ whole genome shotgun (WGS) entry which is preliminary data.</text>
</comment>
<proteinExistence type="predicted"/>
<dbReference type="AlphaFoldDB" id="A0A2N6K5E5"/>
<dbReference type="Pfam" id="PF07878">
    <property type="entry name" value="RHH_5"/>
    <property type="match status" value="1"/>
</dbReference>
<evidence type="ECO:0000259" key="1">
    <source>
        <dbReference type="Pfam" id="PF07878"/>
    </source>
</evidence>
<dbReference type="Proteomes" id="UP000235036">
    <property type="component" value="Unassembled WGS sequence"/>
</dbReference>
<feature type="domain" description="CopG-like ribbon-helix-helix" evidence="1">
    <location>
        <begin position="8"/>
        <end position="48"/>
    </location>
</feature>
<name>A0A2N6K5E5_FISMU</name>
<keyword evidence="3" id="KW-1185">Reference proteome</keyword>
<reference evidence="2 3" key="1">
    <citation type="submission" date="2017-08" db="EMBL/GenBank/DDBJ databases">
        <title>Genomes of Fischerella (Mastigocladus) sp. strains.</title>
        <authorList>
            <person name="Miller S.R."/>
        </authorList>
    </citation>
    <scope>NUCLEOTIDE SEQUENCE [LARGE SCALE GENOMIC DNA]</scope>
    <source>
        <strain evidence="2 3">CCMEE 5323</strain>
    </source>
</reference>
<gene>
    <name evidence="2" type="ORF">CEN44_07900</name>
</gene>